<name>A0A0N0XI35_9NEIS</name>
<dbReference type="Proteomes" id="UP000037939">
    <property type="component" value="Unassembled WGS sequence"/>
</dbReference>
<keyword evidence="1 2" id="KW-0238">DNA-binding</keyword>
<accession>A0A0N0XI35</accession>
<evidence type="ECO:0000313" key="4">
    <source>
        <dbReference type="EMBL" id="KPC52521.1"/>
    </source>
</evidence>
<dbReference type="EMBL" id="LAQT01000009">
    <property type="protein sequence ID" value="KPC52521.1"/>
    <property type="molecule type" value="Genomic_DNA"/>
</dbReference>
<dbReference type="PROSITE" id="PS50977">
    <property type="entry name" value="HTH_TETR_2"/>
    <property type="match status" value="1"/>
</dbReference>
<comment type="caution">
    <text evidence="4">The sequence shown here is derived from an EMBL/GenBank/DDBJ whole genome shotgun (WGS) entry which is preliminary data.</text>
</comment>
<organism evidence="4 5">
    <name type="scientific">Amantichitinum ursilacus</name>
    <dbReference type="NCBI Taxonomy" id="857265"/>
    <lineage>
        <taxon>Bacteria</taxon>
        <taxon>Pseudomonadati</taxon>
        <taxon>Pseudomonadota</taxon>
        <taxon>Betaproteobacteria</taxon>
        <taxon>Neisseriales</taxon>
        <taxon>Chitinibacteraceae</taxon>
        <taxon>Amantichitinum</taxon>
    </lineage>
</organism>
<dbReference type="AlphaFoldDB" id="A0A0N0XI35"/>
<dbReference type="RefSeq" id="WP_053938012.1">
    <property type="nucleotide sequence ID" value="NZ_LAQT01000009.1"/>
</dbReference>
<protein>
    <submittedName>
        <fullName evidence="4">Transcriptional regulator BetI</fullName>
    </submittedName>
</protein>
<evidence type="ECO:0000256" key="1">
    <source>
        <dbReference type="ARBA" id="ARBA00023125"/>
    </source>
</evidence>
<dbReference type="PANTHER" id="PTHR30055">
    <property type="entry name" value="HTH-TYPE TRANSCRIPTIONAL REGULATOR RUTR"/>
    <property type="match status" value="1"/>
</dbReference>
<sequence>MARPLSEDKQFALLAAAAELVALQGVGAPTSQIARQAGVAEGTLFRYFATKDDLLNQLYLHLKSELCTALTAENLAAYSLKERAHAVWNLYIDWGLAHPLAAKALSQLHVSDKVLPETRAKAHAMFPDVSEIVGNVFAGLSQQQSTAFSEMLLGTLAETTLSFAASNPAQSQSYKAAGFAFLWRGLAHD</sequence>
<evidence type="ECO:0000256" key="2">
    <source>
        <dbReference type="PROSITE-ProRule" id="PRU00335"/>
    </source>
</evidence>
<dbReference type="SUPFAM" id="SSF46689">
    <property type="entry name" value="Homeodomain-like"/>
    <property type="match status" value="1"/>
</dbReference>
<dbReference type="Gene3D" id="1.10.357.10">
    <property type="entry name" value="Tetracycline Repressor, domain 2"/>
    <property type="match status" value="1"/>
</dbReference>
<reference evidence="4 5" key="1">
    <citation type="submission" date="2015-07" db="EMBL/GenBank/DDBJ databases">
        <title>Draft genome sequence of the Amantichitinum ursilacus IGB-41, a new chitin-degrading bacterium.</title>
        <authorList>
            <person name="Kirstahler P."/>
            <person name="Guenther M."/>
            <person name="Grumaz C."/>
            <person name="Rupp S."/>
            <person name="Zibek S."/>
            <person name="Sohn K."/>
        </authorList>
    </citation>
    <scope>NUCLEOTIDE SEQUENCE [LARGE SCALE GENOMIC DNA]</scope>
    <source>
        <strain evidence="4 5">IGB-41</strain>
    </source>
</reference>
<gene>
    <name evidence="4" type="ORF">WG78_11770</name>
</gene>
<dbReference type="Pfam" id="PF00440">
    <property type="entry name" value="TetR_N"/>
    <property type="match status" value="1"/>
</dbReference>
<dbReference type="STRING" id="857265.WG78_11770"/>
<dbReference type="PRINTS" id="PR00455">
    <property type="entry name" value="HTHTETR"/>
</dbReference>
<dbReference type="InterPro" id="IPR001647">
    <property type="entry name" value="HTH_TetR"/>
</dbReference>
<evidence type="ECO:0000259" key="3">
    <source>
        <dbReference type="PROSITE" id="PS50977"/>
    </source>
</evidence>
<dbReference type="InterPro" id="IPR050109">
    <property type="entry name" value="HTH-type_TetR-like_transc_reg"/>
</dbReference>
<dbReference type="GO" id="GO:0003677">
    <property type="term" value="F:DNA binding"/>
    <property type="evidence" value="ECO:0007669"/>
    <property type="project" value="UniProtKB-UniRule"/>
</dbReference>
<evidence type="ECO:0000313" key="5">
    <source>
        <dbReference type="Proteomes" id="UP000037939"/>
    </source>
</evidence>
<feature type="domain" description="HTH tetR-type" evidence="3">
    <location>
        <begin position="7"/>
        <end position="66"/>
    </location>
</feature>
<dbReference type="PATRIC" id="fig|857265.3.peg.2418"/>
<proteinExistence type="predicted"/>
<keyword evidence="5" id="KW-1185">Reference proteome</keyword>
<feature type="DNA-binding region" description="H-T-H motif" evidence="2">
    <location>
        <begin position="29"/>
        <end position="48"/>
    </location>
</feature>
<dbReference type="PANTHER" id="PTHR30055:SF222">
    <property type="entry name" value="REGULATORY PROTEIN"/>
    <property type="match status" value="1"/>
</dbReference>
<dbReference type="InterPro" id="IPR009057">
    <property type="entry name" value="Homeodomain-like_sf"/>
</dbReference>
<dbReference type="OrthoDB" id="63332at2"/>